<feature type="transmembrane region" description="Helical" evidence="1">
    <location>
        <begin position="13"/>
        <end position="34"/>
    </location>
</feature>
<dbReference type="InterPro" id="IPR050469">
    <property type="entry name" value="Diguanylate_Cyclase"/>
</dbReference>
<feature type="domain" description="GGDEF" evidence="2">
    <location>
        <begin position="265"/>
        <end position="402"/>
    </location>
</feature>
<dbReference type="InterPro" id="IPR043128">
    <property type="entry name" value="Rev_trsase/Diguanyl_cyclase"/>
</dbReference>
<accession>A0A840NTK8</accession>
<dbReference type="GO" id="GO:1902201">
    <property type="term" value="P:negative regulation of bacterial-type flagellum-dependent cell motility"/>
    <property type="evidence" value="ECO:0007669"/>
    <property type="project" value="TreeGrafter"/>
</dbReference>
<dbReference type="GO" id="GO:0005886">
    <property type="term" value="C:plasma membrane"/>
    <property type="evidence" value="ECO:0007669"/>
    <property type="project" value="TreeGrafter"/>
</dbReference>
<feature type="transmembrane region" description="Helical" evidence="1">
    <location>
        <begin position="186"/>
        <end position="206"/>
    </location>
</feature>
<dbReference type="GO" id="GO:0043709">
    <property type="term" value="P:cell adhesion involved in single-species biofilm formation"/>
    <property type="evidence" value="ECO:0007669"/>
    <property type="project" value="TreeGrafter"/>
</dbReference>
<keyword evidence="4" id="KW-1185">Reference proteome</keyword>
<feature type="transmembrane region" description="Helical" evidence="1">
    <location>
        <begin position="143"/>
        <end position="165"/>
    </location>
</feature>
<dbReference type="AlphaFoldDB" id="A0A840NTK8"/>
<dbReference type="InterPro" id="IPR000160">
    <property type="entry name" value="GGDEF_dom"/>
</dbReference>
<evidence type="ECO:0000259" key="2">
    <source>
        <dbReference type="PROSITE" id="PS50887"/>
    </source>
</evidence>
<dbReference type="SUPFAM" id="SSF55073">
    <property type="entry name" value="Nucleotide cyclase"/>
    <property type="match status" value="1"/>
</dbReference>
<feature type="transmembrane region" description="Helical" evidence="1">
    <location>
        <begin position="46"/>
        <end position="66"/>
    </location>
</feature>
<protein>
    <submittedName>
        <fullName evidence="3">Diguanylate cyclase (GGDEF)-like protein</fullName>
    </submittedName>
</protein>
<dbReference type="PANTHER" id="PTHR45138:SF9">
    <property type="entry name" value="DIGUANYLATE CYCLASE DGCM-RELATED"/>
    <property type="match status" value="1"/>
</dbReference>
<dbReference type="CDD" id="cd01949">
    <property type="entry name" value="GGDEF"/>
    <property type="match status" value="1"/>
</dbReference>
<proteinExistence type="predicted"/>
<feature type="transmembrane region" description="Helical" evidence="1">
    <location>
        <begin position="78"/>
        <end position="104"/>
    </location>
</feature>
<reference evidence="3 4" key="1">
    <citation type="submission" date="2020-08" db="EMBL/GenBank/DDBJ databases">
        <title>Sequencing the genomes of 1000 actinobacteria strains.</title>
        <authorList>
            <person name="Klenk H.-P."/>
        </authorList>
    </citation>
    <scope>NUCLEOTIDE SEQUENCE [LARGE SCALE GENOMIC DNA]</scope>
    <source>
        <strain evidence="3 4">DSM 45582</strain>
    </source>
</reference>
<dbReference type="RefSeq" id="WP_184484076.1">
    <property type="nucleotide sequence ID" value="NZ_JACHIV010000001.1"/>
</dbReference>
<dbReference type="Proteomes" id="UP000580474">
    <property type="component" value="Unassembled WGS sequence"/>
</dbReference>
<keyword evidence="1" id="KW-1133">Transmembrane helix</keyword>
<dbReference type="InterPro" id="IPR029787">
    <property type="entry name" value="Nucleotide_cyclase"/>
</dbReference>
<dbReference type="GO" id="GO:0052621">
    <property type="term" value="F:diguanylate cyclase activity"/>
    <property type="evidence" value="ECO:0007669"/>
    <property type="project" value="TreeGrafter"/>
</dbReference>
<gene>
    <name evidence="3" type="ORF">BJ969_005697</name>
</gene>
<dbReference type="NCBIfam" id="TIGR00254">
    <property type="entry name" value="GGDEF"/>
    <property type="match status" value="1"/>
</dbReference>
<dbReference type="FunFam" id="3.30.70.270:FF:000001">
    <property type="entry name" value="Diguanylate cyclase domain protein"/>
    <property type="match status" value="1"/>
</dbReference>
<feature type="transmembrane region" description="Helical" evidence="1">
    <location>
        <begin position="116"/>
        <end position="137"/>
    </location>
</feature>
<name>A0A840NTK8_9PSEU</name>
<dbReference type="PROSITE" id="PS50887">
    <property type="entry name" value="GGDEF"/>
    <property type="match status" value="1"/>
</dbReference>
<keyword evidence="1" id="KW-0472">Membrane</keyword>
<evidence type="ECO:0000256" key="1">
    <source>
        <dbReference type="SAM" id="Phobius"/>
    </source>
</evidence>
<keyword evidence="1" id="KW-0812">Transmembrane</keyword>
<dbReference type="SMART" id="SM00267">
    <property type="entry name" value="GGDEF"/>
    <property type="match status" value="1"/>
</dbReference>
<dbReference type="Gene3D" id="3.30.70.270">
    <property type="match status" value="1"/>
</dbReference>
<dbReference type="Pfam" id="PF00990">
    <property type="entry name" value="GGDEF"/>
    <property type="match status" value="1"/>
</dbReference>
<evidence type="ECO:0000313" key="3">
    <source>
        <dbReference type="EMBL" id="MBB5072609.1"/>
    </source>
</evidence>
<evidence type="ECO:0000313" key="4">
    <source>
        <dbReference type="Proteomes" id="UP000580474"/>
    </source>
</evidence>
<dbReference type="EMBL" id="JACHIV010000001">
    <property type="protein sequence ID" value="MBB5072609.1"/>
    <property type="molecule type" value="Genomic_DNA"/>
</dbReference>
<comment type="caution">
    <text evidence="3">The sequence shown here is derived from an EMBL/GenBank/DDBJ whole genome shotgun (WGS) entry which is preliminary data.</text>
</comment>
<organism evidence="3 4">
    <name type="scientific">Saccharopolyspora gloriosae</name>
    <dbReference type="NCBI Taxonomy" id="455344"/>
    <lineage>
        <taxon>Bacteria</taxon>
        <taxon>Bacillati</taxon>
        <taxon>Actinomycetota</taxon>
        <taxon>Actinomycetes</taxon>
        <taxon>Pseudonocardiales</taxon>
        <taxon>Pseudonocardiaceae</taxon>
        <taxon>Saccharopolyspora</taxon>
    </lineage>
</organism>
<sequence>MAPWPLWRLRAPALVYVLLIQAVAFGLVVLVLSLNSPPTLEEWFRFAMLGGTAAAVIVATSVSIHLRSGIRRDPWTVHIAYLAAGGLALPPKLLFLLLLGPALHGVLEARPDPHRWLFVTAATTLAVFAGRGIVGWHDPEWNPLLVLLGGVALLLVRALVVAVGLRLREPAAAREDVFGDMFGEPIDVLLGIVAASFGGVLGMAMLREPTVAVLGGPVLALLDLAGQLPHWRRSAQRDGKTGLANALHWDRVARVELRRARSRQRGAVVLLLDLDHFKRVNDEVGHLAGDAVLAAVGVMLRDSVRKEDLVGRFGGEEFVVLLPNAYLEVAHAVAERVRLSTAALSVPTHDTLGAPRELGGLTVSIGVATTTRFGYELPDLLVAADAALLTAKASGRNAVMFA</sequence>
<dbReference type="PANTHER" id="PTHR45138">
    <property type="entry name" value="REGULATORY COMPONENTS OF SENSORY TRANSDUCTION SYSTEM"/>
    <property type="match status" value="1"/>
</dbReference>